<dbReference type="AlphaFoldDB" id="A0A1V8M5N8"/>
<evidence type="ECO:0000313" key="2">
    <source>
        <dbReference type="Proteomes" id="UP000191980"/>
    </source>
</evidence>
<organism evidence="1 2">
    <name type="scientific">Methyloprofundus sedimenti</name>
    <dbReference type="NCBI Taxonomy" id="1420851"/>
    <lineage>
        <taxon>Bacteria</taxon>
        <taxon>Pseudomonadati</taxon>
        <taxon>Pseudomonadota</taxon>
        <taxon>Gammaproteobacteria</taxon>
        <taxon>Methylococcales</taxon>
        <taxon>Methylococcaceae</taxon>
        <taxon>Methyloprofundus</taxon>
    </lineage>
</organism>
<gene>
    <name evidence="1" type="ORF">AU255_02975</name>
</gene>
<dbReference type="EMBL" id="LPUF01000001">
    <property type="protein sequence ID" value="OQK16881.1"/>
    <property type="molecule type" value="Genomic_DNA"/>
</dbReference>
<protein>
    <submittedName>
        <fullName evidence="1">Uncharacterized protein</fullName>
    </submittedName>
</protein>
<name>A0A1V8M5N8_9GAMM</name>
<accession>A0A1V8M5N8</accession>
<dbReference type="Proteomes" id="UP000191980">
    <property type="component" value="Unassembled WGS sequence"/>
</dbReference>
<reference evidence="1 2" key="1">
    <citation type="submission" date="2015-12" db="EMBL/GenBank/DDBJ databases">
        <authorList>
            <person name="Shamseldin A."/>
            <person name="Moawad H."/>
            <person name="Abd El-Rahim W.M."/>
            <person name="Sadowsky M.J."/>
        </authorList>
    </citation>
    <scope>NUCLEOTIDE SEQUENCE [LARGE SCALE GENOMIC DNA]</scope>
    <source>
        <strain evidence="1 2">WF1</strain>
    </source>
</reference>
<evidence type="ECO:0000313" key="1">
    <source>
        <dbReference type="EMBL" id="OQK16881.1"/>
    </source>
</evidence>
<comment type="caution">
    <text evidence="1">The sequence shown here is derived from an EMBL/GenBank/DDBJ whole genome shotgun (WGS) entry which is preliminary data.</text>
</comment>
<sequence>MTGNSLTFCKALNKSFLSEIVTYFILIAISKSANSVDLIDPWVLTYGTERHIWVNTGKNRTPYSVIFLARIACKYVQFELPADYLELAQTMLKGYFEKLEAV</sequence>
<proteinExistence type="predicted"/>
<keyword evidence="2" id="KW-1185">Reference proteome</keyword>